<evidence type="ECO:0000256" key="10">
    <source>
        <dbReference type="ARBA" id="ARBA00023136"/>
    </source>
</evidence>
<dbReference type="PRINTS" id="PR00344">
    <property type="entry name" value="BCTRLSENSOR"/>
</dbReference>
<feature type="domain" description="Histidine kinase" evidence="12">
    <location>
        <begin position="241"/>
        <end position="449"/>
    </location>
</feature>
<keyword evidence="15" id="KW-1185">Reference proteome</keyword>
<evidence type="ECO:0000256" key="3">
    <source>
        <dbReference type="ARBA" id="ARBA00012438"/>
    </source>
</evidence>
<dbReference type="Pfam" id="PF00512">
    <property type="entry name" value="HisKA"/>
    <property type="match status" value="1"/>
</dbReference>
<dbReference type="SUPFAM" id="SSF158472">
    <property type="entry name" value="HAMP domain-like"/>
    <property type="match status" value="1"/>
</dbReference>
<dbReference type="InterPro" id="IPR003661">
    <property type="entry name" value="HisK_dim/P_dom"/>
</dbReference>
<dbReference type="CDD" id="cd06225">
    <property type="entry name" value="HAMP"/>
    <property type="match status" value="1"/>
</dbReference>
<dbReference type="InterPro" id="IPR003594">
    <property type="entry name" value="HATPase_dom"/>
</dbReference>
<dbReference type="Gene3D" id="3.30.565.10">
    <property type="entry name" value="Histidine kinase-like ATPase, C-terminal domain"/>
    <property type="match status" value="1"/>
</dbReference>
<keyword evidence="5" id="KW-0808">Transferase</keyword>
<evidence type="ECO:0000256" key="2">
    <source>
        <dbReference type="ARBA" id="ARBA00004370"/>
    </source>
</evidence>
<dbReference type="CDD" id="cd00075">
    <property type="entry name" value="HATPase"/>
    <property type="match status" value="1"/>
</dbReference>
<dbReference type="Gene3D" id="6.10.340.10">
    <property type="match status" value="1"/>
</dbReference>
<dbReference type="Pfam" id="PF02518">
    <property type="entry name" value="HATPase_c"/>
    <property type="match status" value="1"/>
</dbReference>
<name>A0ABR9UPS3_9CHRO</name>
<protein>
    <recommendedName>
        <fullName evidence="3">histidine kinase</fullName>
        <ecNumber evidence="3">2.7.13.3</ecNumber>
    </recommendedName>
</protein>
<dbReference type="CDD" id="cd00082">
    <property type="entry name" value="HisKA"/>
    <property type="match status" value="1"/>
</dbReference>
<dbReference type="PROSITE" id="PS50109">
    <property type="entry name" value="HIS_KIN"/>
    <property type="match status" value="1"/>
</dbReference>
<comment type="subcellular location">
    <subcellularLocation>
        <location evidence="2">Membrane</location>
    </subcellularLocation>
</comment>
<dbReference type="InterPro" id="IPR004358">
    <property type="entry name" value="Sig_transdc_His_kin-like_C"/>
</dbReference>
<dbReference type="InterPro" id="IPR005467">
    <property type="entry name" value="His_kinase_dom"/>
</dbReference>
<dbReference type="PANTHER" id="PTHR45436">
    <property type="entry name" value="SENSOR HISTIDINE KINASE YKOH"/>
    <property type="match status" value="1"/>
</dbReference>
<dbReference type="PANTHER" id="PTHR45436:SF5">
    <property type="entry name" value="SENSOR HISTIDINE KINASE TRCS"/>
    <property type="match status" value="1"/>
</dbReference>
<comment type="caution">
    <text evidence="14">The sequence shown here is derived from an EMBL/GenBank/DDBJ whole genome shotgun (WGS) entry which is preliminary data.</text>
</comment>
<dbReference type="Pfam" id="PF00672">
    <property type="entry name" value="HAMP"/>
    <property type="match status" value="1"/>
</dbReference>
<dbReference type="GO" id="GO:0016301">
    <property type="term" value="F:kinase activity"/>
    <property type="evidence" value="ECO:0007669"/>
    <property type="project" value="UniProtKB-KW"/>
</dbReference>
<comment type="catalytic activity">
    <reaction evidence="1">
        <text>ATP + protein L-histidine = ADP + protein N-phospho-L-histidine.</text>
        <dbReference type="EC" id="2.7.13.3"/>
    </reaction>
</comment>
<evidence type="ECO:0000256" key="8">
    <source>
        <dbReference type="ARBA" id="ARBA00022989"/>
    </source>
</evidence>
<dbReference type="InterPro" id="IPR050428">
    <property type="entry name" value="TCS_sensor_his_kinase"/>
</dbReference>
<evidence type="ECO:0000256" key="9">
    <source>
        <dbReference type="ARBA" id="ARBA00023012"/>
    </source>
</evidence>
<feature type="domain" description="HAMP" evidence="13">
    <location>
        <begin position="179"/>
        <end position="233"/>
    </location>
</feature>
<keyword evidence="9" id="KW-0902">Two-component regulatory system</keyword>
<proteinExistence type="predicted"/>
<evidence type="ECO:0000259" key="12">
    <source>
        <dbReference type="PROSITE" id="PS50109"/>
    </source>
</evidence>
<evidence type="ECO:0000313" key="15">
    <source>
        <dbReference type="Proteomes" id="UP000651156"/>
    </source>
</evidence>
<dbReference type="SUPFAM" id="SSF47384">
    <property type="entry name" value="Homodimeric domain of signal transducing histidine kinase"/>
    <property type="match status" value="1"/>
</dbReference>
<dbReference type="SMART" id="SM00387">
    <property type="entry name" value="HATPase_c"/>
    <property type="match status" value="1"/>
</dbReference>
<dbReference type="InterPro" id="IPR036890">
    <property type="entry name" value="HATPase_C_sf"/>
</dbReference>
<evidence type="ECO:0000256" key="1">
    <source>
        <dbReference type="ARBA" id="ARBA00000085"/>
    </source>
</evidence>
<dbReference type="PROSITE" id="PS50885">
    <property type="entry name" value="HAMP"/>
    <property type="match status" value="1"/>
</dbReference>
<evidence type="ECO:0000256" key="11">
    <source>
        <dbReference type="SAM" id="Phobius"/>
    </source>
</evidence>
<dbReference type="EC" id="2.7.13.3" evidence="3"/>
<evidence type="ECO:0000259" key="13">
    <source>
        <dbReference type="PROSITE" id="PS50885"/>
    </source>
</evidence>
<evidence type="ECO:0000313" key="14">
    <source>
        <dbReference type="EMBL" id="MBE9190272.1"/>
    </source>
</evidence>
<dbReference type="InterPro" id="IPR003660">
    <property type="entry name" value="HAMP_dom"/>
</dbReference>
<evidence type="ECO:0000256" key="6">
    <source>
        <dbReference type="ARBA" id="ARBA00022692"/>
    </source>
</evidence>
<dbReference type="SMART" id="SM00388">
    <property type="entry name" value="HisKA"/>
    <property type="match status" value="1"/>
</dbReference>
<keyword evidence="8 11" id="KW-1133">Transmembrane helix</keyword>
<evidence type="ECO:0000256" key="4">
    <source>
        <dbReference type="ARBA" id="ARBA00022553"/>
    </source>
</evidence>
<accession>A0ABR9UPS3</accession>
<dbReference type="EMBL" id="JADEWN010000014">
    <property type="protein sequence ID" value="MBE9190272.1"/>
    <property type="molecule type" value="Genomic_DNA"/>
</dbReference>
<evidence type="ECO:0000256" key="5">
    <source>
        <dbReference type="ARBA" id="ARBA00022679"/>
    </source>
</evidence>
<dbReference type="SUPFAM" id="SSF55874">
    <property type="entry name" value="ATPase domain of HSP90 chaperone/DNA topoisomerase II/histidine kinase"/>
    <property type="match status" value="1"/>
</dbReference>
<evidence type="ECO:0000256" key="7">
    <source>
        <dbReference type="ARBA" id="ARBA00022777"/>
    </source>
</evidence>
<sequence length="464" mass="52317">MIFSVIASVLTIRHILYTLLEQRVEASLLQEVEEVNRLVDGRNPVTGDLFGDDVAAILRVFLSRNVPDDNEYLIAIIDREIYQTSPVTIPDVLYKELESTRYFLNLNRPKQNRLVTSSGTFVYLAQPIVINGGKQQGVFVVANLITNEQQEVNQAVFVAAIVIIIVLFVALFLAWMITGKVLAPLKILTETARSITDFDQNLSQRIPVKGEDEIAELTMTFNEMLDRLEASFTSQRDFINDASHELQTPLTIIQGNLELLSDRPQEQHETLALVSDELNRMSRFVGDLLLLARAERLDFLNVELVDVQKFVEEVYAKAIALAKRNWHLEAKTSIRIVADRQRLTQVMMNLIRNAVEHTTEDGLIEIGVSLVGDRTHFWVRDTGVGINLADQERILKRFARATHSRRRSEGAGLGLSIVEAIAKAHGGYVKLHSYPGVGSTFTVVIPLEPPQEVVSNEPYSHRRR</sequence>
<dbReference type="Proteomes" id="UP000651156">
    <property type="component" value="Unassembled WGS sequence"/>
</dbReference>
<dbReference type="Gene3D" id="1.10.287.130">
    <property type="match status" value="1"/>
</dbReference>
<keyword evidence="10 11" id="KW-0472">Membrane</keyword>
<keyword evidence="7 14" id="KW-0418">Kinase</keyword>
<dbReference type="InterPro" id="IPR036097">
    <property type="entry name" value="HisK_dim/P_sf"/>
</dbReference>
<keyword evidence="6 11" id="KW-0812">Transmembrane</keyword>
<dbReference type="SMART" id="SM00304">
    <property type="entry name" value="HAMP"/>
    <property type="match status" value="1"/>
</dbReference>
<gene>
    <name evidence="14" type="ORF">IQ230_07845</name>
</gene>
<feature type="transmembrane region" description="Helical" evidence="11">
    <location>
        <begin position="155"/>
        <end position="177"/>
    </location>
</feature>
<reference evidence="14 15" key="1">
    <citation type="submission" date="2020-10" db="EMBL/GenBank/DDBJ databases">
        <authorList>
            <person name="Castelo-Branco R."/>
            <person name="Eusebio N."/>
            <person name="Adriana R."/>
            <person name="Vieira A."/>
            <person name="Brugerolle De Fraissinette N."/>
            <person name="Rezende De Castro R."/>
            <person name="Schneider M.P."/>
            <person name="Vasconcelos V."/>
            <person name="Leao P.N."/>
        </authorList>
    </citation>
    <scope>NUCLEOTIDE SEQUENCE [LARGE SCALE GENOMIC DNA]</scope>
    <source>
        <strain evidence="14 15">LEGE 06123</strain>
    </source>
</reference>
<organism evidence="14 15">
    <name type="scientific">Gloeocapsopsis crepidinum LEGE 06123</name>
    <dbReference type="NCBI Taxonomy" id="588587"/>
    <lineage>
        <taxon>Bacteria</taxon>
        <taxon>Bacillati</taxon>
        <taxon>Cyanobacteriota</taxon>
        <taxon>Cyanophyceae</taxon>
        <taxon>Oscillatoriophycideae</taxon>
        <taxon>Chroococcales</taxon>
        <taxon>Chroococcaceae</taxon>
        <taxon>Gloeocapsopsis</taxon>
    </lineage>
</organism>
<keyword evidence="4" id="KW-0597">Phosphoprotein</keyword>